<comment type="caution">
    <text evidence="19">The sequence shown here is derived from an EMBL/GenBank/DDBJ whole genome shotgun (WGS) entry which is preliminary data.</text>
</comment>
<reference evidence="19 20" key="1">
    <citation type="journal article" date="2023" name="Mol. Ecol. Resour.">
        <title>Chromosome-level genome assembly of a triploid poplar Populus alba 'Berolinensis'.</title>
        <authorList>
            <person name="Chen S."/>
            <person name="Yu Y."/>
            <person name="Wang X."/>
            <person name="Wang S."/>
            <person name="Zhang T."/>
            <person name="Zhou Y."/>
            <person name="He R."/>
            <person name="Meng N."/>
            <person name="Wang Y."/>
            <person name="Liu W."/>
            <person name="Liu Z."/>
            <person name="Liu J."/>
            <person name="Guo Q."/>
            <person name="Huang H."/>
            <person name="Sederoff R.R."/>
            <person name="Wang G."/>
            <person name="Qu G."/>
            <person name="Chen S."/>
        </authorList>
    </citation>
    <scope>NUCLEOTIDE SEQUENCE [LARGE SCALE GENOMIC DNA]</scope>
    <source>
        <strain evidence="19">SC-2020</strain>
    </source>
</reference>
<sequence>MLTRRYNLEGSDFSNLKTHCFSNSSSLNSLLDDWRKDPNIDFFRGLVRNNIVEILENDRSYQLQLQGWDYVNVLENQLFFKAVSEEEYINLDTLRNRLQSLILQQHNDTYCGQQGSKLTAMQTLGLTQGCSSHEGNPIFNSYPIIGNNNYNLMGAEKQDHFGFQKGLFNNEFNLGTTSMYNAITVASKQIGNELDSSPDINSSITTISSGDGFTETGTFDSGPVFSQGDHSYHLEAFKDIFQQQHFDQSNLNLVKSLTKNENHYGMPLSTLGECLEYSNSILQIPDYSGVSSILQSSSTRFGITNSTPDKLLESRAQVLEQTQQQSCQLYGQFNKALEVKVPSHLKDQNKFCRPTSGHTSMHSQLPLPSEQSHGVRVPSKSSAPLFSSEGIVANLNNLPFYSSREKVLAAYVNSKRSMIPKVDCLDSFLNHFHSTVCDNSKCYCESLRPLLLHFDNCLQTDCLVCAPSRILCKTDKLGQNSKEVKSGHKREIIDTDSSGYGSCCSGDKMPPSKCQKMEKYYHYFSSGDGIASVVAPFLVQSDGLGGPLPLKQLPESPVSINSEFLGVNNESLMNSMENPTGSDQIRSKAADSYTRLICESVSAPFKEHIVGCSSGEMDSRSSSGVADAMKDDCNQLMNKCMPIVSEEVGAAFSKEAIQVISKFHLAKPAIEHELNATVTEHEDGMKSESPKMRGASLIDFFTPEQIEGHMSSLEQSMCQRKSNEEDKIINHVNENRCQLCAEDKLWFAPVPIYCSCCGARIKRGVIYYTSSEENGTQPCFCSLCFKRSPPRKITFYGITILKEKLHKRKNDEATDEPWVECDKCKRWQHQICALFNDKRDMEGKAEYICPKCCLKEMRSEEYMPSTKAAIFGAKDLPRTILSDFIEERLFRRLKQEREERAKFMGMNIDEVPEAEDLALRVVLSVNKQLKVKEKFLEIFHGENYPAEFPYRSKVILLFQRIEGVDVCLFGLYVQEFGSECSQPNQRSVYISYLDSVKYFRPETETSTGEALRTFVYHEILIGYLEYCKKRGFATCYLWACPPIKGEDYILYCHPENQKTPKSDKLRQCFNVSAIPLTFEHRSPMATALLDFFPFSLLSECFDKLSKLKYAAARLPYFDGCYWYDAAEDILKNIEQKTGVYAERKVKKVMTKRTLKAMGHTESSGGNTKAILVTNHLRGGPMCGRKEDFMVVHLQHVCTHCHEVMLSGSRWFCRQCKNFQLCERCHVVGKSLNGEDSHSLNNKEKHLLFKVMVKGIPSDTEDNDAILENWHFDNRHTFLGLCQKYHYQFDTLRRAKHSSMMILHNLHNPTLPAAGTMCKICHQDTDTLDRDVCAACYHKKDSSLHAYKLNQCSPEANYGTENVDAHQEALQLKEQNLSHLVAQQQKELQNLLMHATHCRATSSDPCSYPKCLQIKRLFCHARKCSIRSFGGCQHCQKVRDAPAHNSLWCLDALCPTLYWVRDMTMLDSMLGCGMAVPNPILEYNHELDPIPPGLRV</sequence>
<comment type="subcellular location">
    <subcellularLocation>
        <location evidence="1">Nucleus</location>
    </subcellularLocation>
</comment>
<evidence type="ECO:0000256" key="12">
    <source>
        <dbReference type="ARBA" id="ARBA00023315"/>
    </source>
</evidence>
<evidence type="ECO:0000259" key="18">
    <source>
        <dbReference type="PROSITE" id="PS51727"/>
    </source>
</evidence>
<dbReference type="InterPro" id="IPR000197">
    <property type="entry name" value="Znf_TAZ"/>
</dbReference>
<dbReference type="Pfam" id="PF02135">
    <property type="entry name" value="zf-TAZ"/>
    <property type="match status" value="1"/>
</dbReference>
<dbReference type="Gene3D" id="3.30.40.10">
    <property type="entry name" value="Zinc/RING finger domain, C3HC4 (zinc finger)"/>
    <property type="match status" value="1"/>
</dbReference>
<evidence type="ECO:0000256" key="1">
    <source>
        <dbReference type="ARBA" id="ARBA00004123"/>
    </source>
</evidence>
<keyword evidence="9" id="KW-0010">Activator</keyword>
<accession>A0AAD6R1L4</accession>
<dbReference type="EMBL" id="JAQIZT010000004">
    <property type="protein sequence ID" value="KAJ7000645.1"/>
    <property type="molecule type" value="Genomic_DNA"/>
</dbReference>
<dbReference type="PANTHER" id="PTHR13808">
    <property type="entry name" value="CBP/P300-RELATED"/>
    <property type="match status" value="1"/>
</dbReference>
<organism evidence="19 20">
    <name type="scientific">Populus alba x Populus x berolinensis</name>
    <dbReference type="NCBI Taxonomy" id="444605"/>
    <lineage>
        <taxon>Eukaryota</taxon>
        <taxon>Viridiplantae</taxon>
        <taxon>Streptophyta</taxon>
        <taxon>Embryophyta</taxon>
        <taxon>Tracheophyta</taxon>
        <taxon>Spermatophyta</taxon>
        <taxon>Magnoliopsida</taxon>
        <taxon>eudicotyledons</taxon>
        <taxon>Gunneridae</taxon>
        <taxon>Pentapetalae</taxon>
        <taxon>rosids</taxon>
        <taxon>fabids</taxon>
        <taxon>Malpighiales</taxon>
        <taxon>Salicaceae</taxon>
        <taxon>Saliceae</taxon>
        <taxon>Populus</taxon>
    </lineage>
</organism>
<keyword evidence="12" id="KW-0012">Acyltransferase</keyword>
<keyword evidence="7" id="KW-0156">Chromatin regulator</keyword>
<dbReference type="PROSITE" id="PS50135">
    <property type="entry name" value="ZF_ZZ_2"/>
    <property type="match status" value="1"/>
</dbReference>
<evidence type="ECO:0000256" key="14">
    <source>
        <dbReference type="PROSITE-ProRule" id="PRU00228"/>
    </source>
</evidence>
<evidence type="ECO:0000256" key="11">
    <source>
        <dbReference type="ARBA" id="ARBA00023242"/>
    </source>
</evidence>
<feature type="domain" description="TAZ-type" evidence="16">
    <location>
        <begin position="1374"/>
        <end position="1459"/>
    </location>
</feature>
<dbReference type="InterPro" id="IPR031162">
    <property type="entry name" value="CBP_P300_HAT"/>
</dbReference>
<keyword evidence="5 14" id="KW-0863">Zinc-finger</keyword>
<comment type="catalytic activity">
    <reaction evidence="13">
        <text>L-lysyl-[protein] + acetyl-CoA = N(6)-acetyl-L-lysyl-[protein] + CoA + H(+)</text>
        <dbReference type="Rhea" id="RHEA:45948"/>
        <dbReference type="Rhea" id="RHEA-COMP:9752"/>
        <dbReference type="Rhea" id="RHEA-COMP:10731"/>
        <dbReference type="ChEBI" id="CHEBI:15378"/>
        <dbReference type="ChEBI" id="CHEBI:29969"/>
        <dbReference type="ChEBI" id="CHEBI:57287"/>
        <dbReference type="ChEBI" id="CHEBI:57288"/>
        <dbReference type="ChEBI" id="CHEBI:61930"/>
        <dbReference type="EC" id="2.3.1.48"/>
    </reaction>
</comment>
<evidence type="ECO:0000256" key="9">
    <source>
        <dbReference type="ARBA" id="ARBA00023159"/>
    </source>
</evidence>
<dbReference type="CDD" id="cd15614">
    <property type="entry name" value="PHD_HAC_like"/>
    <property type="match status" value="1"/>
</dbReference>
<evidence type="ECO:0000256" key="3">
    <source>
        <dbReference type="ARBA" id="ARBA00022679"/>
    </source>
</evidence>
<dbReference type="InterPro" id="IPR011011">
    <property type="entry name" value="Znf_FYVE_PHD"/>
</dbReference>
<dbReference type="InterPro" id="IPR001965">
    <property type="entry name" value="Znf_PHD"/>
</dbReference>
<dbReference type="Proteomes" id="UP001164929">
    <property type="component" value="Chromosome 4"/>
</dbReference>
<dbReference type="EC" id="2.3.1.48" evidence="2"/>
<feature type="domain" description="ZZ-type" evidence="17">
    <location>
        <begin position="1192"/>
        <end position="1255"/>
    </location>
</feature>
<feature type="domain" description="PHD-type" evidence="15">
    <location>
        <begin position="778"/>
        <end position="855"/>
    </location>
</feature>
<dbReference type="PROSITE" id="PS50134">
    <property type="entry name" value="ZF_TAZ"/>
    <property type="match status" value="1"/>
</dbReference>
<dbReference type="InterPro" id="IPR035898">
    <property type="entry name" value="TAZ_dom_sf"/>
</dbReference>
<dbReference type="InterPro" id="IPR013178">
    <property type="entry name" value="Histone_AcTrfase_Rtt109/CBP"/>
</dbReference>
<dbReference type="PROSITE" id="PS50016">
    <property type="entry name" value="ZF_PHD_2"/>
    <property type="match status" value="1"/>
</dbReference>
<keyword evidence="8" id="KW-0805">Transcription regulation</keyword>
<evidence type="ECO:0000256" key="13">
    <source>
        <dbReference type="ARBA" id="ARBA00048017"/>
    </source>
</evidence>
<dbReference type="Gene3D" id="1.20.1020.10">
    <property type="entry name" value="TAZ domain"/>
    <property type="match status" value="1"/>
</dbReference>
<evidence type="ECO:0000259" key="16">
    <source>
        <dbReference type="PROSITE" id="PS50134"/>
    </source>
</evidence>
<evidence type="ECO:0000256" key="8">
    <source>
        <dbReference type="ARBA" id="ARBA00023015"/>
    </source>
</evidence>
<dbReference type="GO" id="GO:0003713">
    <property type="term" value="F:transcription coactivator activity"/>
    <property type="evidence" value="ECO:0007669"/>
    <property type="project" value="TreeGrafter"/>
</dbReference>
<evidence type="ECO:0000256" key="6">
    <source>
        <dbReference type="ARBA" id="ARBA00022833"/>
    </source>
</evidence>
<evidence type="ECO:0000259" key="15">
    <source>
        <dbReference type="PROSITE" id="PS50016"/>
    </source>
</evidence>
<dbReference type="PROSITE" id="PS01357">
    <property type="entry name" value="ZF_ZZ_1"/>
    <property type="match status" value="1"/>
</dbReference>
<dbReference type="PROSITE" id="PS51727">
    <property type="entry name" value="CBP_P300_HAT"/>
    <property type="match status" value="1"/>
</dbReference>
<evidence type="ECO:0000259" key="17">
    <source>
        <dbReference type="PROSITE" id="PS50135"/>
    </source>
</evidence>
<evidence type="ECO:0000256" key="4">
    <source>
        <dbReference type="ARBA" id="ARBA00022723"/>
    </source>
</evidence>
<dbReference type="InterPro" id="IPR043145">
    <property type="entry name" value="Znf_ZZ_sf"/>
</dbReference>
<dbReference type="GO" id="GO:0005667">
    <property type="term" value="C:transcription regulator complex"/>
    <property type="evidence" value="ECO:0007669"/>
    <property type="project" value="TreeGrafter"/>
</dbReference>
<evidence type="ECO:0000313" key="19">
    <source>
        <dbReference type="EMBL" id="KAJ7000645.1"/>
    </source>
</evidence>
<dbReference type="SUPFAM" id="SSF57903">
    <property type="entry name" value="FYVE/PHD zinc finger"/>
    <property type="match status" value="1"/>
</dbReference>
<dbReference type="SMART" id="SM00249">
    <property type="entry name" value="PHD"/>
    <property type="match status" value="1"/>
</dbReference>
<keyword evidence="10" id="KW-0804">Transcription</keyword>
<dbReference type="Pfam" id="PF00628">
    <property type="entry name" value="PHD"/>
    <property type="match status" value="1"/>
</dbReference>
<dbReference type="SMART" id="SM01250">
    <property type="entry name" value="KAT11"/>
    <property type="match status" value="1"/>
</dbReference>
<dbReference type="PANTHER" id="PTHR13808:SF53">
    <property type="entry name" value="HISTONE ACETYLTRANSFERASE HAC2"/>
    <property type="match status" value="1"/>
</dbReference>
<dbReference type="InterPro" id="IPR000433">
    <property type="entry name" value="Znf_ZZ"/>
</dbReference>
<keyword evidence="3" id="KW-0808">Transferase</keyword>
<name>A0AAD6R1L4_9ROSI</name>
<dbReference type="SUPFAM" id="SSF57850">
    <property type="entry name" value="RING/U-box"/>
    <property type="match status" value="1"/>
</dbReference>
<dbReference type="GO" id="GO:0004402">
    <property type="term" value="F:histone acetyltransferase activity"/>
    <property type="evidence" value="ECO:0007669"/>
    <property type="project" value="InterPro"/>
</dbReference>
<dbReference type="InterPro" id="IPR013083">
    <property type="entry name" value="Znf_RING/FYVE/PHD"/>
</dbReference>
<evidence type="ECO:0000256" key="7">
    <source>
        <dbReference type="ARBA" id="ARBA00022853"/>
    </source>
</evidence>
<proteinExistence type="predicted"/>
<dbReference type="GO" id="GO:0008270">
    <property type="term" value="F:zinc ion binding"/>
    <property type="evidence" value="ECO:0007669"/>
    <property type="project" value="UniProtKB-KW"/>
</dbReference>
<dbReference type="Pfam" id="PF08214">
    <property type="entry name" value="HAT_KAT11"/>
    <property type="match status" value="1"/>
</dbReference>
<dbReference type="GO" id="GO:0031490">
    <property type="term" value="F:chromatin DNA binding"/>
    <property type="evidence" value="ECO:0007669"/>
    <property type="project" value="TreeGrafter"/>
</dbReference>
<dbReference type="GO" id="GO:0005634">
    <property type="term" value="C:nucleus"/>
    <property type="evidence" value="ECO:0007669"/>
    <property type="project" value="UniProtKB-SubCell"/>
</dbReference>
<keyword evidence="6" id="KW-0862">Zinc</keyword>
<dbReference type="GO" id="GO:0045944">
    <property type="term" value="P:positive regulation of transcription by RNA polymerase II"/>
    <property type="evidence" value="ECO:0007669"/>
    <property type="project" value="TreeGrafter"/>
</dbReference>
<feature type="domain" description="CBP/p300-type HAT" evidence="18">
    <location>
        <begin position="870"/>
        <end position="1310"/>
    </location>
</feature>
<evidence type="ECO:0000256" key="10">
    <source>
        <dbReference type="ARBA" id="ARBA00023163"/>
    </source>
</evidence>
<keyword evidence="11" id="KW-0539">Nucleus</keyword>
<gene>
    <name evidence="19" type="ORF">NC653_011181</name>
</gene>
<keyword evidence="4" id="KW-0479">Metal-binding</keyword>
<evidence type="ECO:0000256" key="5">
    <source>
        <dbReference type="ARBA" id="ARBA00022771"/>
    </source>
</evidence>
<dbReference type="Gene3D" id="3.30.60.90">
    <property type="match status" value="1"/>
</dbReference>
<evidence type="ECO:0000313" key="20">
    <source>
        <dbReference type="Proteomes" id="UP001164929"/>
    </source>
</evidence>
<protein>
    <recommendedName>
        <fullName evidence="2">histone acetyltransferase</fullName>
        <ecNumber evidence="2">2.3.1.48</ecNumber>
    </recommendedName>
</protein>
<dbReference type="GO" id="GO:0000123">
    <property type="term" value="C:histone acetyltransferase complex"/>
    <property type="evidence" value="ECO:0007669"/>
    <property type="project" value="TreeGrafter"/>
</dbReference>
<dbReference type="SUPFAM" id="SSF57933">
    <property type="entry name" value="TAZ domain"/>
    <property type="match status" value="1"/>
</dbReference>
<keyword evidence="20" id="KW-1185">Reference proteome</keyword>
<evidence type="ECO:0000256" key="2">
    <source>
        <dbReference type="ARBA" id="ARBA00013184"/>
    </source>
</evidence>
<dbReference type="InterPro" id="IPR019787">
    <property type="entry name" value="Znf_PHD-finger"/>
</dbReference>